<accession>A0A9P6LCL1</accession>
<keyword evidence="3" id="KW-1185">Reference proteome</keyword>
<dbReference type="EMBL" id="WIUZ02000001">
    <property type="protein sequence ID" value="KAF9792438.1"/>
    <property type="molecule type" value="Genomic_DNA"/>
</dbReference>
<feature type="compositionally biased region" description="Acidic residues" evidence="1">
    <location>
        <begin position="690"/>
        <end position="699"/>
    </location>
</feature>
<proteinExistence type="predicted"/>
<feature type="compositionally biased region" description="Polar residues" evidence="1">
    <location>
        <begin position="674"/>
        <end position="684"/>
    </location>
</feature>
<feature type="compositionally biased region" description="Acidic residues" evidence="1">
    <location>
        <begin position="654"/>
        <end position="663"/>
    </location>
</feature>
<dbReference type="AlphaFoldDB" id="A0A9P6LCL1"/>
<feature type="compositionally biased region" description="Acidic residues" evidence="1">
    <location>
        <begin position="563"/>
        <end position="578"/>
    </location>
</feature>
<gene>
    <name evidence="2" type="ORF">BJ322DRAFT_1029261</name>
</gene>
<feature type="region of interest" description="Disordered" evidence="1">
    <location>
        <begin position="15"/>
        <end position="44"/>
    </location>
</feature>
<organism evidence="2 3">
    <name type="scientific">Thelephora terrestris</name>
    <dbReference type="NCBI Taxonomy" id="56493"/>
    <lineage>
        <taxon>Eukaryota</taxon>
        <taxon>Fungi</taxon>
        <taxon>Dikarya</taxon>
        <taxon>Basidiomycota</taxon>
        <taxon>Agaricomycotina</taxon>
        <taxon>Agaricomycetes</taxon>
        <taxon>Thelephorales</taxon>
        <taxon>Thelephoraceae</taxon>
        <taxon>Thelephora</taxon>
    </lineage>
</organism>
<name>A0A9P6LCL1_9AGAM</name>
<reference evidence="2" key="1">
    <citation type="journal article" date="2020" name="Nat. Commun.">
        <title>Large-scale genome sequencing of mycorrhizal fungi provides insights into the early evolution of symbiotic traits.</title>
        <authorList>
            <person name="Miyauchi S."/>
            <person name="Kiss E."/>
            <person name="Kuo A."/>
            <person name="Drula E."/>
            <person name="Kohler A."/>
            <person name="Sanchez-Garcia M."/>
            <person name="Morin E."/>
            <person name="Andreopoulos B."/>
            <person name="Barry K.W."/>
            <person name="Bonito G."/>
            <person name="Buee M."/>
            <person name="Carver A."/>
            <person name="Chen C."/>
            <person name="Cichocki N."/>
            <person name="Clum A."/>
            <person name="Culley D."/>
            <person name="Crous P.W."/>
            <person name="Fauchery L."/>
            <person name="Girlanda M."/>
            <person name="Hayes R.D."/>
            <person name="Keri Z."/>
            <person name="LaButti K."/>
            <person name="Lipzen A."/>
            <person name="Lombard V."/>
            <person name="Magnuson J."/>
            <person name="Maillard F."/>
            <person name="Murat C."/>
            <person name="Nolan M."/>
            <person name="Ohm R.A."/>
            <person name="Pangilinan J."/>
            <person name="Pereira M.F."/>
            <person name="Perotto S."/>
            <person name="Peter M."/>
            <person name="Pfister S."/>
            <person name="Riley R."/>
            <person name="Sitrit Y."/>
            <person name="Stielow J.B."/>
            <person name="Szollosi G."/>
            <person name="Zifcakova L."/>
            <person name="Stursova M."/>
            <person name="Spatafora J.W."/>
            <person name="Tedersoo L."/>
            <person name="Vaario L.M."/>
            <person name="Yamada A."/>
            <person name="Yan M."/>
            <person name="Wang P."/>
            <person name="Xu J."/>
            <person name="Bruns T."/>
            <person name="Baldrian P."/>
            <person name="Vilgalys R."/>
            <person name="Dunand C."/>
            <person name="Henrissat B."/>
            <person name="Grigoriev I.V."/>
            <person name="Hibbett D."/>
            <person name="Nagy L.G."/>
            <person name="Martin F.M."/>
        </authorList>
    </citation>
    <scope>NUCLEOTIDE SEQUENCE</scope>
    <source>
        <strain evidence="2">UH-Tt-Lm1</strain>
    </source>
</reference>
<dbReference type="OrthoDB" id="2507795at2759"/>
<sequence>MAAMAMTESLDAPMMDFSGEDIPMQTSSSTGWIHPEATMDDDYNFNPDDVEIDMDYLQEPFEYEMADDSSAEVQDIEVFDVSQVHTPALIDTVVEDATLASPAVPEHDLTDTHDRSPLDSTPTLVIQGPSPTPQPTQNEGDQGITGTEPGPNEWDQGHSEPSAAPSSPHLTEYHLSRTELANTENATEATPIWDIGVPVELQALPRQPTPTPVEQLQLESPHEEPAHDPEDQPGDDENPVPSHASSGDPHEVSDGIFIDPPPPVMLFLGGSEEEYYLFNRPTHSSPATDDRGVTDNSLFLHDFPTLYYEPLAKVFQALRSDDRLAQLFDLTRGELVIDAYDLVDLVISEDNSYTNEVSFHDLNLLHDHADLAGPLRIHVGCNPRRFITRYRELKSKLEQFNLLDEVNVDDAQLLEHYGLAESSNAHDGPDSLAQDEEGSENLTLEEDHQATTEHQTDGPAHAANRSGEGEYPNDTNPEQAQPADDEGSTVGPLSGDESTDLPVGATEDNHAQEPAVATTDSDGGHPGPAEDLDAAAVHGPSDDHTSPPGDNPNEYGDVVTSNEDYEADYNENDQDSEPGETVVIEVYATDADRETAASNLHHPQDDQEQHDDEVEGTDKDSEIIDLTAPNPDSDHITMQQDTDTDSIGQRTLDEFVDAQEETWDDSHPHEGEESNSTTDQSNELNPDPDQFGDEFDWGEDFGGHFEESGDFEDQINLETKRIDSPEPTSGKSSKRGFDEVDSDTADEETPGDVSPNSKRKKVL</sequence>
<comment type="caution">
    <text evidence="2">The sequence shown here is derived from an EMBL/GenBank/DDBJ whole genome shotgun (WGS) entry which is preliminary data.</text>
</comment>
<feature type="compositionally biased region" description="Polar residues" evidence="1">
    <location>
        <begin position="636"/>
        <end position="649"/>
    </location>
</feature>
<protein>
    <submittedName>
        <fullName evidence="2">Uncharacterized protein</fullName>
    </submittedName>
</protein>
<feature type="region of interest" description="Disordered" evidence="1">
    <location>
        <begin position="103"/>
        <end position="170"/>
    </location>
</feature>
<feature type="region of interest" description="Disordered" evidence="1">
    <location>
        <begin position="205"/>
        <end position="256"/>
    </location>
</feature>
<feature type="compositionally biased region" description="Acidic residues" evidence="1">
    <location>
        <begin position="739"/>
        <end position="750"/>
    </location>
</feature>
<reference evidence="2" key="2">
    <citation type="submission" date="2020-11" db="EMBL/GenBank/DDBJ databases">
        <authorList>
            <consortium name="DOE Joint Genome Institute"/>
            <person name="Kuo A."/>
            <person name="Miyauchi S."/>
            <person name="Kiss E."/>
            <person name="Drula E."/>
            <person name="Kohler A."/>
            <person name="Sanchez-Garcia M."/>
            <person name="Andreopoulos B."/>
            <person name="Barry K.W."/>
            <person name="Bonito G."/>
            <person name="Buee M."/>
            <person name="Carver A."/>
            <person name="Chen C."/>
            <person name="Cichocki N."/>
            <person name="Clum A."/>
            <person name="Culley D."/>
            <person name="Crous P.W."/>
            <person name="Fauchery L."/>
            <person name="Girlanda M."/>
            <person name="Hayes R."/>
            <person name="Keri Z."/>
            <person name="Labutti K."/>
            <person name="Lipzen A."/>
            <person name="Lombard V."/>
            <person name="Magnuson J."/>
            <person name="Maillard F."/>
            <person name="Morin E."/>
            <person name="Murat C."/>
            <person name="Nolan M."/>
            <person name="Ohm R."/>
            <person name="Pangilinan J."/>
            <person name="Pereira M."/>
            <person name="Perotto S."/>
            <person name="Peter M."/>
            <person name="Riley R."/>
            <person name="Sitrit Y."/>
            <person name="Stielow B."/>
            <person name="Szollosi G."/>
            <person name="Zifcakova L."/>
            <person name="Stursova M."/>
            <person name="Spatafora J.W."/>
            <person name="Tedersoo L."/>
            <person name="Vaario L.-M."/>
            <person name="Yamada A."/>
            <person name="Yan M."/>
            <person name="Wang P."/>
            <person name="Xu J."/>
            <person name="Bruns T."/>
            <person name="Baldrian P."/>
            <person name="Vilgalys R."/>
            <person name="Henrissat B."/>
            <person name="Grigoriev I.V."/>
            <person name="Hibbett D."/>
            <person name="Nagy L.G."/>
            <person name="Martin F.M."/>
        </authorList>
    </citation>
    <scope>NUCLEOTIDE SEQUENCE</scope>
    <source>
        <strain evidence="2">UH-Tt-Lm1</strain>
    </source>
</reference>
<evidence type="ECO:0000313" key="2">
    <source>
        <dbReference type="EMBL" id="KAF9792438.1"/>
    </source>
</evidence>
<feature type="compositionally biased region" description="Basic and acidic residues" evidence="1">
    <location>
        <begin position="220"/>
        <end position="230"/>
    </location>
</feature>
<feature type="compositionally biased region" description="Basic and acidic residues" evidence="1">
    <location>
        <begin position="445"/>
        <end position="456"/>
    </location>
</feature>
<evidence type="ECO:0000256" key="1">
    <source>
        <dbReference type="SAM" id="MobiDB-lite"/>
    </source>
</evidence>
<feature type="compositionally biased region" description="Basic and acidic residues" evidence="1">
    <location>
        <begin position="105"/>
        <end position="117"/>
    </location>
</feature>
<evidence type="ECO:0000313" key="3">
    <source>
        <dbReference type="Proteomes" id="UP000736335"/>
    </source>
</evidence>
<dbReference type="Pfam" id="PF10336">
    <property type="entry name" value="DUF2420"/>
    <property type="match status" value="1"/>
</dbReference>
<dbReference type="InterPro" id="IPR018822">
    <property type="entry name" value="UPF0646"/>
</dbReference>
<dbReference type="Proteomes" id="UP000736335">
    <property type="component" value="Unassembled WGS sequence"/>
</dbReference>
<feature type="region of interest" description="Disordered" evidence="1">
    <location>
        <begin position="421"/>
        <end position="763"/>
    </location>
</feature>